<dbReference type="Proteomes" id="UP000501452">
    <property type="component" value="Chromosome"/>
</dbReference>
<name>A0A6G8Q7K3_9ACTN</name>
<dbReference type="RefSeq" id="WP_166174830.1">
    <property type="nucleotide sequence ID" value="NZ_CP045119.1"/>
</dbReference>
<dbReference type="AlphaFoldDB" id="A0A6G8Q7K3"/>
<dbReference type="EMBL" id="CP045119">
    <property type="protein sequence ID" value="QIN82464.1"/>
    <property type="molecule type" value="Genomic_DNA"/>
</dbReference>
<proteinExistence type="predicted"/>
<organism evidence="1 2">
    <name type="scientific">Rubrobacter tropicus</name>
    <dbReference type="NCBI Taxonomy" id="2653851"/>
    <lineage>
        <taxon>Bacteria</taxon>
        <taxon>Bacillati</taxon>
        <taxon>Actinomycetota</taxon>
        <taxon>Rubrobacteria</taxon>
        <taxon>Rubrobacterales</taxon>
        <taxon>Rubrobacteraceae</taxon>
        <taxon>Rubrobacter</taxon>
    </lineage>
</organism>
<gene>
    <name evidence="1" type="ORF">GBA63_07250</name>
</gene>
<dbReference type="KEGG" id="rub:GBA63_07250"/>
<evidence type="ECO:0000313" key="2">
    <source>
        <dbReference type="Proteomes" id="UP000501452"/>
    </source>
</evidence>
<reference evidence="1 2" key="1">
    <citation type="submission" date="2019-10" db="EMBL/GenBank/DDBJ databases">
        <title>Rubrobacter sp nov SCSIO 52090 isolated from a deep-sea sediment in the South China Sea.</title>
        <authorList>
            <person name="Chen R.W."/>
        </authorList>
    </citation>
    <scope>NUCLEOTIDE SEQUENCE [LARGE SCALE GENOMIC DNA]</scope>
    <source>
        <strain evidence="1 2">SCSIO 52909</strain>
    </source>
</reference>
<protein>
    <submittedName>
        <fullName evidence="1">Uncharacterized protein</fullName>
    </submittedName>
</protein>
<sequence length="162" mass="17832">MSSAAVAGLVWWSGDGPVRAVETPELRAAPEPLAALGTAAATEEGARSEAGPEIRIGDFERPEEVPEYEILDERRNRRDGARGAWLLIDTRAHSEEEYVLITRHLKVRYANLDAVSIEFIDLRQALRYNGGALIFNTTAGVGYIGYFHGPPNNKGYYVKATD</sequence>
<evidence type="ECO:0000313" key="1">
    <source>
        <dbReference type="EMBL" id="QIN82464.1"/>
    </source>
</evidence>
<accession>A0A6G8Q7K3</accession>
<keyword evidence="2" id="KW-1185">Reference proteome</keyword>